<sequence length="39" mass="4169">SAPAQNDTVPLVPLLRNDALEKRAARVMLSVVQLAAALR</sequence>
<gene>
    <name evidence="1" type="ORF">RPERSI_LOCUS5646</name>
</gene>
<dbReference type="EMBL" id="CAJVQC010008531">
    <property type="protein sequence ID" value="CAG8593796.1"/>
    <property type="molecule type" value="Genomic_DNA"/>
</dbReference>
<organism evidence="1 2">
    <name type="scientific">Racocetra persica</name>
    <dbReference type="NCBI Taxonomy" id="160502"/>
    <lineage>
        <taxon>Eukaryota</taxon>
        <taxon>Fungi</taxon>
        <taxon>Fungi incertae sedis</taxon>
        <taxon>Mucoromycota</taxon>
        <taxon>Glomeromycotina</taxon>
        <taxon>Glomeromycetes</taxon>
        <taxon>Diversisporales</taxon>
        <taxon>Gigasporaceae</taxon>
        <taxon>Racocetra</taxon>
    </lineage>
</organism>
<proteinExistence type="predicted"/>
<name>A0ACA9MK66_9GLOM</name>
<dbReference type="Proteomes" id="UP000789920">
    <property type="component" value="Unassembled WGS sequence"/>
</dbReference>
<keyword evidence="2" id="KW-1185">Reference proteome</keyword>
<reference evidence="1" key="1">
    <citation type="submission" date="2021-06" db="EMBL/GenBank/DDBJ databases">
        <authorList>
            <person name="Kallberg Y."/>
            <person name="Tangrot J."/>
            <person name="Rosling A."/>
        </authorList>
    </citation>
    <scope>NUCLEOTIDE SEQUENCE</scope>
    <source>
        <strain evidence="1">MA461A</strain>
    </source>
</reference>
<comment type="caution">
    <text evidence="1">The sequence shown here is derived from an EMBL/GenBank/DDBJ whole genome shotgun (WGS) entry which is preliminary data.</text>
</comment>
<feature type="non-terminal residue" evidence="1">
    <location>
        <position position="1"/>
    </location>
</feature>
<evidence type="ECO:0000313" key="1">
    <source>
        <dbReference type="EMBL" id="CAG8593796.1"/>
    </source>
</evidence>
<protein>
    <submittedName>
        <fullName evidence="1">14416_t:CDS:1</fullName>
    </submittedName>
</protein>
<accession>A0ACA9MK66</accession>
<evidence type="ECO:0000313" key="2">
    <source>
        <dbReference type="Proteomes" id="UP000789920"/>
    </source>
</evidence>